<proteinExistence type="predicted"/>
<dbReference type="GO" id="GO:0006950">
    <property type="term" value="P:response to stress"/>
    <property type="evidence" value="ECO:0007669"/>
    <property type="project" value="TreeGrafter"/>
</dbReference>
<sequence length="151" mass="16808">MTNSLDVPGYQQQAQAARLLYRAQIEFVDALDKELAQYDMTAAQYAIVAALASGRASSVGQICKELAYDTGAMTRMLDRMERKDILRRVRSVEDRRSVMVELTPHGKSIYPELLASSSKVMASFFGHFSASELDQLEGLLSRVTPRVSPVF</sequence>
<dbReference type="RefSeq" id="WP_105533422.1">
    <property type="nucleotide sequence ID" value="NZ_PUGF01000021.1"/>
</dbReference>
<dbReference type="SUPFAM" id="SSF46785">
    <property type="entry name" value="Winged helix' DNA-binding domain"/>
    <property type="match status" value="1"/>
</dbReference>
<keyword evidence="3" id="KW-1185">Reference proteome</keyword>
<dbReference type="Pfam" id="PF12802">
    <property type="entry name" value="MarR_2"/>
    <property type="match status" value="1"/>
</dbReference>
<dbReference type="Gene3D" id="1.10.10.10">
    <property type="entry name" value="Winged helix-like DNA-binding domain superfamily/Winged helix DNA-binding domain"/>
    <property type="match status" value="1"/>
</dbReference>
<name>A0A2S9GV69_9BURK</name>
<accession>A0A2S9GV69</accession>
<evidence type="ECO:0000259" key="1">
    <source>
        <dbReference type="PROSITE" id="PS50995"/>
    </source>
</evidence>
<dbReference type="SMART" id="SM00347">
    <property type="entry name" value="HTH_MARR"/>
    <property type="match status" value="1"/>
</dbReference>
<feature type="domain" description="HTH marR-type" evidence="1">
    <location>
        <begin position="13"/>
        <end position="145"/>
    </location>
</feature>
<dbReference type="PRINTS" id="PR00598">
    <property type="entry name" value="HTHMARR"/>
</dbReference>
<protein>
    <submittedName>
        <fullName evidence="2">Transcriptional regulator</fullName>
    </submittedName>
</protein>
<organism evidence="2 3">
    <name type="scientific">Solimicrobium silvestre</name>
    <dbReference type="NCBI Taxonomy" id="2099400"/>
    <lineage>
        <taxon>Bacteria</taxon>
        <taxon>Pseudomonadati</taxon>
        <taxon>Pseudomonadota</taxon>
        <taxon>Betaproteobacteria</taxon>
        <taxon>Burkholderiales</taxon>
        <taxon>Oxalobacteraceae</taxon>
        <taxon>Solimicrobium</taxon>
    </lineage>
</organism>
<dbReference type="EMBL" id="PUGF01000021">
    <property type="protein sequence ID" value="PRC91556.1"/>
    <property type="molecule type" value="Genomic_DNA"/>
</dbReference>
<comment type="caution">
    <text evidence="2">The sequence shown here is derived from an EMBL/GenBank/DDBJ whole genome shotgun (WGS) entry which is preliminary data.</text>
</comment>
<evidence type="ECO:0000313" key="2">
    <source>
        <dbReference type="EMBL" id="PRC91556.1"/>
    </source>
</evidence>
<dbReference type="AlphaFoldDB" id="A0A2S9GV69"/>
<dbReference type="InterPro" id="IPR036388">
    <property type="entry name" value="WH-like_DNA-bd_sf"/>
</dbReference>
<dbReference type="OrthoDB" id="6195716at2"/>
<dbReference type="PANTHER" id="PTHR33164">
    <property type="entry name" value="TRANSCRIPTIONAL REGULATOR, MARR FAMILY"/>
    <property type="match status" value="1"/>
</dbReference>
<reference evidence="2 3" key="1">
    <citation type="submission" date="2018-02" db="EMBL/GenBank/DDBJ databases">
        <title>Solimicrobium silvestre gen. nov., sp. nov., isolated from alpine forest soil.</title>
        <authorList>
            <person name="Margesin R."/>
            <person name="Albuquerque L."/>
            <person name="Zhang D.-C."/>
            <person name="Froufe H.J.C."/>
            <person name="Severino R."/>
            <person name="Roxo I."/>
            <person name="Egas C."/>
            <person name="Da Costa M.S."/>
        </authorList>
    </citation>
    <scope>NUCLEOTIDE SEQUENCE [LARGE SCALE GENOMIC DNA]</scope>
    <source>
        <strain evidence="2 3">S20-91</strain>
    </source>
</reference>
<dbReference type="InterPro" id="IPR000835">
    <property type="entry name" value="HTH_MarR-typ"/>
</dbReference>
<dbReference type="PROSITE" id="PS50995">
    <property type="entry name" value="HTH_MARR_2"/>
    <property type="match status" value="1"/>
</dbReference>
<gene>
    <name evidence="2" type="ORF">S2091_3672</name>
</gene>
<dbReference type="InterPro" id="IPR039422">
    <property type="entry name" value="MarR/SlyA-like"/>
</dbReference>
<evidence type="ECO:0000313" key="3">
    <source>
        <dbReference type="Proteomes" id="UP000237839"/>
    </source>
</evidence>
<dbReference type="InterPro" id="IPR036390">
    <property type="entry name" value="WH_DNA-bd_sf"/>
</dbReference>
<dbReference type="PANTHER" id="PTHR33164:SF87">
    <property type="entry name" value="MULTIPLE ANTIBIOTIC RESISTANCE PROTEIN MARR"/>
    <property type="match status" value="1"/>
</dbReference>
<dbReference type="Proteomes" id="UP000237839">
    <property type="component" value="Unassembled WGS sequence"/>
</dbReference>
<dbReference type="GO" id="GO:0003700">
    <property type="term" value="F:DNA-binding transcription factor activity"/>
    <property type="evidence" value="ECO:0007669"/>
    <property type="project" value="InterPro"/>
</dbReference>